<dbReference type="Gene3D" id="1.10.10.10">
    <property type="entry name" value="Winged helix-like DNA-binding domain superfamily/Winged helix DNA-binding domain"/>
    <property type="match status" value="1"/>
</dbReference>
<dbReference type="InterPro" id="IPR002182">
    <property type="entry name" value="NB-ARC"/>
</dbReference>
<dbReference type="SUPFAM" id="SSF46894">
    <property type="entry name" value="C-terminal effector domain of the bipartite response regulators"/>
    <property type="match status" value="1"/>
</dbReference>
<dbReference type="PANTHER" id="PTHR47691:SF3">
    <property type="entry name" value="HTH-TYPE TRANSCRIPTIONAL REGULATOR RV0890C-RELATED"/>
    <property type="match status" value="1"/>
</dbReference>
<evidence type="ECO:0000313" key="5">
    <source>
        <dbReference type="Proteomes" id="UP001245184"/>
    </source>
</evidence>
<evidence type="ECO:0000259" key="3">
    <source>
        <dbReference type="PROSITE" id="PS51755"/>
    </source>
</evidence>
<dbReference type="GO" id="GO:0003677">
    <property type="term" value="F:DNA binding"/>
    <property type="evidence" value="ECO:0007669"/>
    <property type="project" value="UniProtKB-UniRule"/>
</dbReference>
<name>A0ABD5CJP5_9BURK</name>
<dbReference type="Proteomes" id="UP001245184">
    <property type="component" value="Unassembled WGS sequence"/>
</dbReference>
<dbReference type="SUPFAM" id="SSF52540">
    <property type="entry name" value="P-loop containing nucleoside triphosphate hydrolases"/>
    <property type="match status" value="1"/>
</dbReference>
<organism evidence="4 5">
    <name type="scientific">Paraburkholderia graminis</name>
    <dbReference type="NCBI Taxonomy" id="60548"/>
    <lineage>
        <taxon>Bacteria</taxon>
        <taxon>Pseudomonadati</taxon>
        <taxon>Pseudomonadota</taxon>
        <taxon>Betaproteobacteria</taxon>
        <taxon>Burkholderiales</taxon>
        <taxon>Burkholderiaceae</taxon>
        <taxon>Paraburkholderia</taxon>
    </lineage>
</organism>
<dbReference type="RefSeq" id="WP_029971843.1">
    <property type="nucleotide sequence ID" value="NZ_ATXV01000026.1"/>
</dbReference>
<evidence type="ECO:0000256" key="2">
    <source>
        <dbReference type="PROSITE-ProRule" id="PRU01091"/>
    </source>
</evidence>
<dbReference type="PROSITE" id="PS51755">
    <property type="entry name" value="OMPR_PHOB"/>
    <property type="match status" value="1"/>
</dbReference>
<proteinExistence type="predicted"/>
<dbReference type="SMART" id="SM00382">
    <property type="entry name" value="AAA"/>
    <property type="match status" value="1"/>
</dbReference>
<dbReference type="AlphaFoldDB" id="A0ABD5CJP5"/>
<dbReference type="CDD" id="cd00383">
    <property type="entry name" value="trans_reg_C"/>
    <property type="match status" value="1"/>
</dbReference>
<accession>A0ABD5CJP5</accession>
<dbReference type="InterPro" id="IPR016032">
    <property type="entry name" value="Sig_transdc_resp-reg_C-effctor"/>
</dbReference>
<reference evidence="4 5" key="1">
    <citation type="submission" date="2023-08" db="EMBL/GenBank/DDBJ databases">
        <title>Genome sequencing of plant associated microbes to promote plant fitness in Sorghum bicolor and Oryza sativa.</title>
        <authorList>
            <person name="Coleman-Derr D."/>
        </authorList>
    </citation>
    <scope>NUCLEOTIDE SEQUENCE [LARGE SCALE GENOMIC DNA]</scope>
    <source>
        <strain evidence="4 5">SLBN-33</strain>
    </source>
</reference>
<dbReference type="InterPro" id="IPR027417">
    <property type="entry name" value="P-loop_NTPase"/>
</dbReference>
<feature type="domain" description="OmpR/PhoB-type" evidence="3">
    <location>
        <begin position="41"/>
        <end position="139"/>
    </location>
</feature>
<protein>
    <submittedName>
        <fullName evidence="4">ATPase/DNA-binding winged helix-turn-helix (WHTH) protein</fullName>
    </submittedName>
</protein>
<dbReference type="SMART" id="SM00862">
    <property type="entry name" value="Trans_reg_C"/>
    <property type="match status" value="1"/>
</dbReference>
<evidence type="ECO:0000256" key="1">
    <source>
        <dbReference type="ARBA" id="ARBA00023125"/>
    </source>
</evidence>
<dbReference type="EMBL" id="JAVIZN010000002">
    <property type="protein sequence ID" value="MDR6205482.1"/>
    <property type="molecule type" value="Genomic_DNA"/>
</dbReference>
<gene>
    <name evidence="4" type="ORF">QF025_004202</name>
</gene>
<dbReference type="PRINTS" id="PR00364">
    <property type="entry name" value="DISEASERSIST"/>
</dbReference>
<keyword evidence="1 2" id="KW-0238">DNA-binding</keyword>
<dbReference type="InterPro" id="IPR001867">
    <property type="entry name" value="OmpR/PhoB-type_DNA-bd"/>
</dbReference>
<dbReference type="InterPro" id="IPR036388">
    <property type="entry name" value="WH-like_DNA-bd_sf"/>
</dbReference>
<dbReference type="Pfam" id="PF00931">
    <property type="entry name" value="NB-ARC"/>
    <property type="match status" value="1"/>
</dbReference>
<dbReference type="InterPro" id="IPR003593">
    <property type="entry name" value="AAA+_ATPase"/>
</dbReference>
<comment type="caution">
    <text evidence="4">The sequence shown here is derived from an EMBL/GenBank/DDBJ whole genome shotgun (WGS) entry which is preliminary data.</text>
</comment>
<feature type="DNA-binding region" description="OmpR/PhoB-type" evidence="2">
    <location>
        <begin position="41"/>
        <end position="139"/>
    </location>
</feature>
<dbReference type="PANTHER" id="PTHR47691">
    <property type="entry name" value="REGULATOR-RELATED"/>
    <property type="match status" value="1"/>
</dbReference>
<dbReference type="Gene3D" id="3.40.50.300">
    <property type="entry name" value="P-loop containing nucleotide triphosphate hydrolases"/>
    <property type="match status" value="1"/>
</dbReference>
<dbReference type="Pfam" id="PF00486">
    <property type="entry name" value="Trans_reg_C"/>
    <property type="match status" value="1"/>
</dbReference>
<evidence type="ECO:0000313" key="4">
    <source>
        <dbReference type="EMBL" id="MDR6205482.1"/>
    </source>
</evidence>
<sequence>MVWVYSNAPESRNPESAEKMNAKEDFLRSGVMTNTDRHDYGEAISFGPFTLFPAERRLERSGSFVQIGSRALDILIALIQNAGQVVERRMLMSHAWRNIVVDESNLRVNIAGLRKALGDGEDGARYIKNVQGIGYCFVGQLTRERIVAESSSLFAEPSPRVHSGDFAPGSACPQGRDEVLRTLASDLSRHRLISIVGPGGIGKTTVAIALAKRLSGVFPSEIHVADLSELAHGDTVALTLARLLGLGDLHHIPVACIANYLCTRRALIILDNCEHVIDEVTSLTTQILAVSSATYFVLTSREALRVKYEHVCRLPALEVPPGPEVISIEHAHTYPAVQVFIQRALEAGARFPQTSKSYAAISEMCRELEGVALAIELAAARVATFGLAGTMTLLGTRSRLQWQGCRNAPARHRSLAASIGWSYALLSDEERSAFRRLSSFEQPATLDAVLAAVANGTNGTGDLSNAIDVVEGLVAKHMLHIQPGPDDLPRYRLAASERIYAREQLNQPALDKRSIVQLNGVQRICI</sequence>